<evidence type="ECO:0000313" key="1">
    <source>
        <dbReference type="EMBL" id="GLW75438.1"/>
    </source>
</evidence>
<accession>A0A9W6V6M0</accession>
<dbReference type="AlphaFoldDB" id="A0A9W6V6M0"/>
<reference evidence="1" key="1">
    <citation type="submission" date="2023-02" db="EMBL/GenBank/DDBJ databases">
        <title>Kitasatospora phosalacinea NBRC 14627.</title>
        <authorList>
            <person name="Ichikawa N."/>
            <person name="Sato H."/>
            <person name="Tonouchi N."/>
        </authorList>
    </citation>
    <scope>NUCLEOTIDE SEQUENCE</scope>
    <source>
        <strain evidence="1">NBRC 14627</strain>
    </source>
</reference>
<gene>
    <name evidence="1" type="ORF">Kpho02_77350</name>
</gene>
<proteinExistence type="predicted"/>
<dbReference type="Proteomes" id="UP001165041">
    <property type="component" value="Unassembled WGS sequence"/>
</dbReference>
<dbReference type="EMBL" id="BSSA01000064">
    <property type="protein sequence ID" value="GLW75438.1"/>
    <property type="molecule type" value="Genomic_DNA"/>
</dbReference>
<name>A0A9W6V6M0_9ACTN</name>
<organism evidence="1 2">
    <name type="scientific">Kitasatospora phosalacinea</name>
    <dbReference type="NCBI Taxonomy" id="2065"/>
    <lineage>
        <taxon>Bacteria</taxon>
        <taxon>Bacillati</taxon>
        <taxon>Actinomycetota</taxon>
        <taxon>Actinomycetes</taxon>
        <taxon>Kitasatosporales</taxon>
        <taxon>Streptomycetaceae</taxon>
        <taxon>Kitasatospora</taxon>
    </lineage>
</organism>
<evidence type="ECO:0000313" key="2">
    <source>
        <dbReference type="Proteomes" id="UP001165041"/>
    </source>
</evidence>
<comment type="caution">
    <text evidence="1">The sequence shown here is derived from an EMBL/GenBank/DDBJ whole genome shotgun (WGS) entry which is preliminary data.</text>
</comment>
<sequence>MGRADTPADPVAVMLPPVLLEGIDSAVRAVLHGRGLDALAVGAVFTALA</sequence>
<protein>
    <submittedName>
        <fullName evidence="1">Uncharacterized protein</fullName>
    </submittedName>
</protein>